<dbReference type="InterPro" id="IPR037066">
    <property type="entry name" value="Plug_dom_sf"/>
</dbReference>
<evidence type="ECO:0000313" key="15">
    <source>
        <dbReference type="Proteomes" id="UP000280346"/>
    </source>
</evidence>
<keyword evidence="8" id="KW-0406">Ion transport</keyword>
<dbReference type="AlphaFoldDB" id="A0A433J431"/>
<reference evidence="14 15" key="1">
    <citation type="submission" date="2018-12" db="EMBL/GenBank/DDBJ databases">
        <authorList>
            <person name="Yang Y."/>
        </authorList>
    </citation>
    <scope>NUCLEOTIDE SEQUENCE [LARGE SCALE GENOMIC DNA]</scope>
    <source>
        <strain evidence="14 15">GSF71</strain>
    </source>
</reference>
<accession>A0A433J431</accession>
<sequence>MLAEVSGRRGRAVARPDRPLPRHKRSGGDRPDRPRQRRRLAPWPSGVRPRPLERRRGVAQPLSFANKAGIQLFYDAAPLGALRSNGVSGTFSVSEGLARLLAGSGLTYRFTGANSVALATAQGAASGPVVIDPVQVGGAATGFNIQTPPDSGYQAKRILSTTKTETDLRDVPQAVTRQQMDDQAIQNLEGAVRYVPGVGFAQGEGNRDTAVFRGNSTTADFFLDGIRDDVEYYGDLYNIERVEVVKGPNAMIFGRGGVGGLINRVSRQADWTRTREAKVETGSNAHYRGSFDVGQGVDEAVALRLTGVYEVSESYRNGVELRRWGLNPTASFRLDENTLLQVGYEHFQDDRVADRGIPSFRGQPFETGTATFFGDPERSPVKARVDAVTAAVEHRFDNGISLRNRTGYRLNLYGSVQTAEPGRVPAVPSSRLSPSTILAGRRA</sequence>
<keyword evidence="5 11" id="KW-0812">Transmembrane</keyword>
<evidence type="ECO:0000256" key="10">
    <source>
        <dbReference type="ARBA" id="ARBA00023237"/>
    </source>
</evidence>
<organism evidence="14 15">
    <name type="scientific">Azospirillum doebereinerae</name>
    <dbReference type="NCBI Taxonomy" id="92933"/>
    <lineage>
        <taxon>Bacteria</taxon>
        <taxon>Pseudomonadati</taxon>
        <taxon>Pseudomonadota</taxon>
        <taxon>Alphaproteobacteria</taxon>
        <taxon>Rhodospirillales</taxon>
        <taxon>Azospirillaceae</taxon>
        <taxon>Azospirillum</taxon>
    </lineage>
</organism>
<evidence type="ECO:0000256" key="1">
    <source>
        <dbReference type="ARBA" id="ARBA00004571"/>
    </source>
</evidence>
<keyword evidence="7" id="KW-0408">Iron</keyword>
<dbReference type="Gene3D" id="2.40.170.20">
    <property type="entry name" value="TonB-dependent receptor, beta-barrel domain"/>
    <property type="match status" value="1"/>
</dbReference>
<dbReference type="EMBL" id="RZIJ01000019">
    <property type="protein sequence ID" value="RUQ66739.1"/>
    <property type="molecule type" value="Genomic_DNA"/>
</dbReference>
<comment type="subcellular location">
    <subcellularLocation>
        <location evidence="1 11">Cell outer membrane</location>
        <topology evidence="1 11">Multi-pass membrane protein</topology>
    </subcellularLocation>
</comment>
<feature type="compositionally biased region" description="Basic and acidic residues" evidence="12">
    <location>
        <begin position="14"/>
        <end position="34"/>
    </location>
</feature>
<keyword evidence="4" id="KW-0410">Iron transport</keyword>
<evidence type="ECO:0000256" key="9">
    <source>
        <dbReference type="ARBA" id="ARBA00023136"/>
    </source>
</evidence>
<dbReference type="Gene3D" id="2.170.130.10">
    <property type="entry name" value="TonB-dependent receptor, plug domain"/>
    <property type="match status" value="1"/>
</dbReference>
<evidence type="ECO:0000259" key="13">
    <source>
        <dbReference type="SMART" id="SM00965"/>
    </source>
</evidence>
<evidence type="ECO:0000256" key="3">
    <source>
        <dbReference type="ARBA" id="ARBA00022452"/>
    </source>
</evidence>
<feature type="domain" description="Secretin/TonB short N-terminal" evidence="13">
    <location>
        <begin position="70"/>
        <end position="121"/>
    </location>
</feature>
<dbReference type="InterPro" id="IPR012910">
    <property type="entry name" value="Plug_dom"/>
</dbReference>
<gene>
    <name evidence="14" type="ORF">EJ913_21340</name>
</gene>
<dbReference type="RefSeq" id="WP_127001654.1">
    <property type="nucleotide sequence ID" value="NZ_JBNPXW010000016.1"/>
</dbReference>
<dbReference type="InterPro" id="IPR036942">
    <property type="entry name" value="Beta-barrel_TonB_sf"/>
</dbReference>
<evidence type="ECO:0000256" key="4">
    <source>
        <dbReference type="ARBA" id="ARBA00022496"/>
    </source>
</evidence>
<dbReference type="Gene3D" id="3.55.50.30">
    <property type="match status" value="1"/>
</dbReference>
<dbReference type="PANTHER" id="PTHR32552">
    <property type="entry name" value="FERRICHROME IRON RECEPTOR-RELATED"/>
    <property type="match status" value="1"/>
</dbReference>
<evidence type="ECO:0000256" key="6">
    <source>
        <dbReference type="ARBA" id="ARBA00022729"/>
    </source>
</evidence>
<keyword evidence="6" id="KW-0732">Signal</keyword>
<protein>
    <submittedName>
        <fullName evidence="14">TonB-dependent siderophore receptor</fullName>
    </submittedName>
</protein>
<evidence type="ECO:0000256" key="2">
    <source>
        <dbReference type="ARBA" id="ARBA00022448"/>
    </source>
</evidence>
<evidence type="ECO:0000256" key="7">
    <source>
        <dbReference type="ARBA" id="ARBA00023004"/>
    </source>
</evidence>
<dbReference type="SMART" id="SM00965">
    <property type="entry name" value="STN"/>
    <property type="match status" value="1"/>
</dbReference>
<keyword evidence="3 11" id="KW-1134">Transmembrane beta strand</keyword>
<feature type="region of interest" description="Disordered" evidence="12">
    <location>
        <begin position="421"/>
        <end position="443"/>
    </location>
</feature>
<keyword evidence="9 11" id="KW-0472">Membrane</keyword>
<comment type="caution">
    <text evidence="14">The sequence shown here is derived from an EMBL/GenBank/DDBJ whole genome shotgun (WGS) entry which is preliminary data.</text>
</comment>
<name>A0A433J431_9PROT</name>
<evidence type="ECO:0000256" key="11">
    <source>
        <dbReference type="PROSITE-ProRule" id="PRU01360"/>
    </source>
</evidence>
<keyword evidence="10 11" id="KW-0998">Cell outer membrane</keyword>
<dbReference type="SUPFAM" id="SSF56935">
    <property type="entry name" value="Porins"/>
    <property type="match status" value="1"/>
</dbReference>
<dbReference type="Pfam" id="PF07715">
    <property type="entry name" value="Plug"/>
    <property type="match status" value="1"/>
</dbReference>
<dbReference type="InterPro" id="IPR011662">
    <property type="entry name" value="Secretin/TonB_short_N"/>
</dbReference>
<dbReference type="Pfam" id="PF07660">
    <property type="entry name" value="STN"/>
    <property type="match status" value="1"/>
</dbReference>
<evidence type="ECO:0000256" key="5">
    <source>
        <dbReference type="ARBA" id="ARBA00022692"/>
    </source>
</evidence>
<comment type="similarity">
    <text evidence="11">Belongs to the TonB-dependent receptor family.</text>
</comment>
<keyword evidence="14" id="KW-0675">Receptor</keyword>
<dbReference type="GO" id="GO:0015344">
    <property type="term" value="F:siderophore uptake transmembrane transporter activity"/>
    <property type="evidence" value="ECO:0007669"/>
    <property type="project" value="TreeGrafter"/>
</dbReference>
<proteinExistence type="inferred from homology"/>
<dbReference type="Proteomes" id="UP000280346">
    <property type="component" value="Unassembled WGS sequence"/>
</dbReference>
<dbReference type="PROSITE" id="PS52016">
    <property type="entry name" value="TONB_DEPENDENT_REC_3"/>
    <property type="match status" value="1"/>
</dbReference>
<keyword evidence="15" id="KW-1185">Reference proteome</keyword>
<dbReference type="InterPro" id="IPR039426">
    <property type="entry name" value="TonB-dep_rcpt-like"/>
</dbReference>
<dbReference type="OrthoDB" id="9760333at2"/>
<dbReference type="PANTHER" id="PTHR32552:SF68">
    <property type="entry name" value="FERRICHROME OUTER MEMBRANE TRANSPORTER_PHAGE RECEPTOR"/>
    <property type="match status" value="1"/>
</dbReference>
<feature type="region of interest" description="Disordered" evidence="12">
    <location>
        <begin position="1"/>
        <end position="54"/>
    </location>
</feature>
<keyword evidence="2 11" id="KW-0813">Transport</keyword>
<evidence type="ECO:0000256" key="12">
    <source>
        <dbReference type="SAM" id="MobiDB-lite"/>
    </source>
</evidence>
<evidence type="ECO:0000256" key="8">
    <source>
        <dbReference type="ARBA" id="ARBA00023065"/>
    </source>
</evidence>
<evidence type="ECO:0000313" key="14">
    <source>
        <dbReference type="EMBL" id="RUQ66739.1"/>
    </source>
</evidence>
<dbReference type="GO" id="GO:0009279">
    <property type="term" value="C:cell outer membrane"/>
    <property type="evidence" value="ECO:0007669"/>
    <property type="project" value="UniProtKB-SubCell"/>
</dbReference>